<name>A0A0F8ZX80_9ZZZZ</name>
<evidence type="ECO:0000256" key="1">
    <source>
        <dbReference type="ARBA" id="ARBA00023172"/>
    </source>
</evidence>
<dbReference type="InterPro" id="IPR013762">
    <property type="entry name" value="Integrase-like_cat_sf"/>
</dbReference>
<keyword evidence="1" id="KW-0233">DNA recombination</keyword>
<dbReference type="CDD" id="cd00397">
    <property type="entry name" value="DNA_BRE_C"/>
    <property type="match status" value="1"/>
</dbReference>
<dbReference type="SUPFAM" id="SSF56349">
    <property type="entry name" value="DNA breaking-rejoining enzymes"/>
    <property type="match status" value="1"/>
</dbReference>
<dbReference type="InterPro" id="IPR011010">
    <property type="entry name" value="DNA_brk_join_enz"/>
</dbReference>
<sequence>MQSKDNALNQMEFNELLEACQNGRDKILVILLGGLGMRVSEVAHIKAGWIDWQESRIHIPLSDDGWKPKSESSSRVLPFRYMERAKTIIQHYFALHDGIKGNRMTLYLQVKRIAQRTRIQKKVTPHTLRATAGYMFAEAGLSAQALRQVMG</sequence>
<dbReference type="Pfam" id="PF00589">
    <property type="entry name" value="Phage_integrase"/>
    <property type="match status" value="1"/>
</dbReference>
<dbReference type="EMBL" id="LAZR01057913">
    <property type="protein sequence ID" value="KKK71044.1"/>
    <property type="molecule type" value="Genomic_DNA"/>
</dbReference>
<dbReference type="GO" id="GO:0003677">
    <property type="term" value="F:DNA binding"/>
    <property type="evidence" value="ECO:0007669"/>
    <property type="project" value="InterPro"/>
</dbReference>
<dbReference type="InterPro" id="IPR002104">
    <property type="entry name" value="Integrase_catalytic"/>
</dbReference>
<feature type="non-terminal residue" evidence="3">
    <location>
        <position position="151"/>
    </location>
</feature>
<evidence type="ECO:0000313" key="3">
    <source>
        <dbReference type="EMBL" id="KKK71044.1"/>
    </source>
</evidence>
<dbReference type="PROSITE" id="PS51898">
    <property type="entry name" value="TYR_RECOMBINASE"/>
    <property type="match status" value="1"/>
</dbReference>
<dbReference type="GO" id="GO:0015074">
    <property type="term" value="P:DNA integration"/>
    <property type="evidence" value="ECO:0007669"/>
    <property type="project" value="InterPro"/>
</dbReference>
<comment type="caution">
    <text evidence="3">The sequence shown here is derived from an EMBL/GenBank/DDBJ whole genome shotgun (WGS) entry which is preliminary data.</text>
</comment>
<evidence type="ECO:0000259" key="2">
    <source>
        <dbReference type="PROSITE" id="PS51898"/>
    </source>
</evidence>
<organism evidence="3">
    <name type="scientific">marine sediment metagenome</name>
    <dbReference type="NCBI Taxonomy" id="412755"/>
    <lineage>
        <taxon>unclassified sequences</taxon>
        <taxon>metagenomes</taxon>
        <taxon>ecological metagenomes</taxon>
    </lineage>
</organism>
<gene>
    <name evidence="3" type="ORF">LCGC14_2917910</name>
</gene>
<accession>A0A0F8ZX80</accession>
<feature type="domain" description="Tyr recombinase" evidence="2">
    <location>
        <begin position="3"/>
        <end position="151"/>
    </location>
</feature>
<dbReference type="Gene3D" id="1.10.443.10">
    <property type="entry name" value="Intergrase catalytic core"/>
    <property type="match status" value="1"/>
</dbReference>
<proteinExistence type="predicted"/>
<reference evidence="3" key="1">
    <citation type="journal article" date="2015" name="Nature">
        <title>Complex archaea that bridge the gap between prokaryotes and eukaryotes.</title>
        <authorList>
            <person name="Spang A."/>
            <person name="Saw J.H."/>
            <person name="Jorgensen S.L."/>
            <person name="Zaremba-Niedzwiedzka K."/>
            <person name="Martijn J."/>
            <person name="Lind A.E."/>
            <person name="van Eijk R."/>
            <person name="Schleper C."/>
            <person name="Guy L."/>
            <person name="Ettema T.J."/>
        </authorList>
    </citation>
    <scope>NUCLEOTIDE SEQUENCE</scope>
</reference>
<dbReference type="GO" id="GO:0006310">
    <property type="term" value="P:DNA recombination"/>
    <property type="evidence" value="ECO:0007669"/>
    <property type="project" value="UniProtKB-KW"/>
</dbReference>
<dbReference type="AlphaFoldDB" id="A0A0F8ZX80"/>
<protein>
    <recommendedName>
        <fullName evidence="2">Tyr recombinase domain-containing protein</fullName>
    </recommendedName>
</protein>